<gene>
    <name evidence="8" type="ORF">B9Z65_3626</name>
</gene>
<protein>
    <recommendedName>
        <fullName evidence="7">Major facilitator superfamily (MFS) profile domain-containing protein</fullName>
    </recommendedName>
</protein>
<dbReference type="GO" id="GO:0022857">
    <property type="term" value="F:transmembrane transporter activity"/>
    <property type="evidence" value="ECO:0007669"/>
    <property type="project" value="InterPro"/>
</dbReference>
<keyword evidence="9" id="KW-1185">Reference proteome</keyword>
<proteinExistence type="predicted"/>
<feature type="transmembrane region" description="Helical" evidence="6">
    <location>
        <begin position="233"/>
        <end position="256"/>
    </location>
</feature>
<dbReference type="AlphaFoldDB" id="A0A2P8AFR5"/>
<evidence type="ECO:0000259" key="7">
    <source>
        <dbReference type="PROSITE" id="PS50850"/>
    </source>
</evidence>
<dbReference type="PANTHER" id="PTHR23514">
    <property type="entry name" value="BYPASS OF STOP CODON PROTEIN 6"/>
    <property type="match status" value="1"/>
</dbReference>
<dbReference type="InterPro" id="IPR036259">
    <property type="entry name" value="MFS_trans_sf"/>
</dbReference>
<reference evidence="8 9" key="1">
    <citation type="submission" date="2017-05" db="EMBL/GenBank/DDBJ databases">
        <title>Draft genome sequence of Elsinoe australis.</title>
        <authorList>
            <person name="Cheng Q."/>
        </authorList>
    </citation>
    <scope>NUCLEOTIDE SEQUENCE [LARGE SCALE GENOMIC DNA]</scope>
    <source>
        <strain evidence="8 9">NL1</strain>
    </source>
</reference>
<dbReference type="OrthoDB" id="413079at2759"/>
<dbReference type="InterPro" id="IPR020846">
    <property type="entry name" value="MFS_dom"/>
</dbReference>
<evidence type="ECO:0000313" key="9">
    <source>
        <dbReference type="Proteomes" id="UP000243723"/>
    </source>
</evidence>
<feature type="transmembrane region" description="Helical" evidence="6">
    <location>
        <begin position="481"/>
        <end position="501"/>
    </location>
</feature>
<organism evidence="8 9">
    <name type="scientific">Elsinoe australis</name>
    <dbReference type="NCBI Taxonomy" id="40998"/>
    <lineage>
        <taxon>Eukaryota</taxon>
        <taxon>Fungi</taxon>
        <taxon>Dikarya</taxon>
        <taxon>Ascomycota</taxon>
        <taxon>Pezizomycotina</taxon>
        <taxon>Dothideomycetes</taxon>
        <taxon>Dothideomycetidae</taxon>
        <taxon>Myriangiales</taxon>
        <taxon>Elsinoaceae</taxon>
        <taxon>Elsinoe</taxon>
    </lineage>
</organism>
<evidence type="ECO:0000256" key="4">
    <source>
        <dbReference type="ARBA" id="ARBA00023136"/>
    </source>
</evidence>
<dbReference type="GO" id="GO:0016020">
    <property type="term" value="C:membrane"/>
    <property type="evidence" value="ECO:0007669"/>
    <property type="project" value="UniProtKB-SubCell"/>
</dbReference>
<dbReference type="PROSITE" id="PS50850">
    <property type="entry name" value="MFS"/>
    <property type="match status" value="1"/>
</dbReference>
<dbReference type="Pfam" id="PF07690">
    <property type="entry name" value="MFS_1"/>
    <property type="match status" value="1"/>
</dbReference>
<evidence type="ECO:0000256" key="3">
    <source>
        <dbReference type="ARBA" id="ARBA00022989"/>
    </source>
</evidence>
<dbReference type="Proteomes" id="UP000243723">
    <property type="component" value="Unassembled WGS sequence"/>
</dbReference>
<feature type="transmembrane region" description="Helical" evidence="6">
    <location>
        <begin position="394"/>
        <end position="413"/>
    </location>
</feature>
<feature type="transmembrane region" description="Helical" evidence="6">
    <location>
        <begin position="453"/>
        <end position="475"/>
    </location>
</feature>
<dbReference type="PANTHER" id="PTHR23514:SF6">
    <property type="entry name" value="MAJOR FACILITATOR SUPERFAMILY (MFS) PROFILE DOMAIN-CONTAINING PROTEIN"/>
    <property type="match status" value="1"/>
</dbReference>
<feature type="transmembrane region" description="Helical" evidence="6">
    <location>
        <begin position="185"/>
        <end position="212"/>
    </location>
</feature>
<keyword evidence="4 6" id="KW-0472">Membrane</keyword>
<keyword evidence="3 6" id="KW-1133">Transmembrane helix</keyword>
<dbReference type="EMBL" id="NHZQ01000010">
    <property type="protein sequence ID" value="PSK59302.1"/>
    <property type="molecule type" value="Genomic_DNA"/>
</dbReference>
<comment type="subcellular location">
    <subcellularLocation>
        <location evidence="1">Membrane</location>
        <topology evidence="1">Multi-pass membrane protein</topology>
    </subcellularLocation>
</comment>
<feature type="region of interest" description="Disordered" evidence="5">
    <location>
        <begin position="38"/>
        <end position="90"/>
    </location>
</feature>
<feature type="domain" description="Major facilitator superfamily (MFS) profile" evidence="7">
    <location>
        <begin position="113"/>
        <end position="507"/>
    </location>
</feature>
<feature type="transmembrane region" description="Helical" evidence="6">
    <location>
        <begin position="419"/>
        <end position="441"/>
    </location>
</feature>
<dbReference type="SUPFAM" id="SSF103473">
    <property type="entry name" value="MFS general substrate transporter"/>
    <property type="match status" value="1"/>
</dbReference>
<sequence>MDPRMLATNLEIISNVGPSYPPATKSRQKCGAEDIELTSTSTFPTTAPIPATEDDSSILPAGPQTPPEALTQPATGVQTPHTPNELEANTPAEIRNVVGVVPSFSYPAKNRWRVFAACLTYFGNGMNDAAPGALIPYMETDYNIGYAIVSLIFVTNAVGFITTAFGTDVVHSKLGRAKTLMLSELIFILGYVIIVCTPPFAAVVVAFFLIGLGEALNLALNNVFVSNLANSTVLLGAAHGSYGVGGLVAPLIATAMVSNGILWSRFFLITLGIRVLVFFFTGWANKGYSKEPTSEFNSNLERLASRQNVDGEPSKMQLLKRTLRNRTTLLGAFFIFAYQGAEVSISGWVISYLIAARGGDPAEVGYVTSGFWGGITLGRFILTHITTRVGERLSVYVLIAGTIGLQLIVWLVPNIVGDAVAVALLGLLLGPVYPCATTIFSRLLPSRIQMSSLGFISSAGSSGGAVAPFMTGLLAQGVGTFVLHPICIACYVIMALCWRLLPVGNRKAA</sequence>
<feature type="transmembrane region" description="Helical" evidence="6">
    <location>
        <begin position="262"/>
        <end position="284"/>
    </location>
</feature>
<dbReference type="FunFam" id="1.20.1250.20:FF:000308">
    <property type="entry name" value="MFS efflux transporter"/>
    <property type="match status" value="1"/>
</dbReference>
<feature type="transmembrane region" description="Helical" evidence="6">
    <location>
        <begin position="144"/>
        <end position="165"/>
    </location>
</feature>
<evidence type="ECO:0000256" key="5">
    <source>
        <dbReference type="SAM" id="MobiDB-lite"/>
    </source>
</evidence>
<comment type="caution">
    <text evidence="8">The sequence shown here is derived from an EMBL/GenBank/DDBJ whole genome shotgun (WGS) entry which is preliminary data.</text>
</comment>
<evidence type="ECO:0000256" key="6">
    <source>
        <dbReference type="SAM" id="Phobius"/>
    </source>
</evidence>
<feature type="compositionally biased region" description="Polar residues" evidence="5">
    <location>
        <begin position="72"/>
        <end position="82"/>
    </location>
</feature>
<dbReference type="FunFam" id="1.20.1250.20:FF:000286">
    <property type="entry name" value="MFS efflux transporter"/>
    <property type="match status" value="1"/>
</dbReference>
<feature type="transmembrane region" description="Helical" evidence="6">
    <location>
        <begin position="364"/>
        <end position="382"/>
    </location>
</feature>
<dbReference type="InterPro" id="IPR011701">
    <property type="entry name" value="MFS"/>
</dbReference>
<feature type="transmembrane region" description="Helical" evidence="6">
    <location>
        <begin position="329"/>
        <end position="352"/>
    </location>
</feature>
<evidence type="ECO:0000256" key="1">
    <source>
        <dbReference type="ARBA" id="ARBA00004141"/>
    </source>
</evidence>
<accession>A0A2P8AFR5</accession>
<evidence type="ECO:0000313" key="8">
    <source>
        <dbReference type="EMBL" id="PSK59302.1"/>
    </source>
</evidence>
<keyword evidence="2 6" id="KW-0812">Transmembrane</keyword>
<dbReference type="Gene3D" id="1.20.1250.20">
    <property type="entry name" value="MFS general substrate transporter like domains"/>
    <property type="match status" value="2"/>
</dbReference>
<dbReference type="InterPro" id="IPR051788">
    <property type="entry name" value="MFS_Transporter"/>
</dbReference>
<evidence type="ECO:0000256" key="2">
    <source>
        <dbReference type="ARBA" id="ARBA00022692"/>
    </source>
</evidence>
<name>A0A2P8AFR5_9PEZI</name>